<evidence type="ECO:0000313" key="2">
    <source>
        <dbReference type="EMBL" id="PYF77120.1"/>
    </source>
</evidence>
<dbReference type="Pfam" id="PF20329">
    <property type="entry name" value="DUF6624"/>
    <property type="match status" value="1"/>
</dbReference>
<comment type="caution">
    <text evidence="2">The sequence shown here is derived from an EMBL/GenBank/DDBJ whole genome shotgun (WGS) entry which is preliminary data.</text>
</comment>
<dbReference type="EMBL" id="QKLU01000001">
    <property type="protein sequence ID" value="PYF77120.1"/>
    <property type="molecule type" value="Genomic_DNA"/>
</dbReference>
<keyword evidence="3" id="KW-1185">Reference proteome</keyword>
<evidence type="ECO:0000313" key="3">
    <source>
        <dbReference type="Proteomes" id="UP000248198"/>
    </source>
</evidence>
<dbReference type="RefSeq" id="WP_110827195.1">
    <property type="nucleotide sequence ID" value="NZ_QKLU01000001.1"/>
</dbReference>
<feature type="signal peptide" evidence="1">
    <location>
        <begin position="1"/>
        <end position="20"/>
    </location>
</feature>
<feature type="chain" id="PRO_5016316395" description="DUF4142 domain-containing protein" evidence="1">
    <location>
        <begin position="21"/>
        <end position="206"/>
    </location>
</feature>
<gene>
    <name evidence="2" type="ORF">B0O44_101599</name>
</gene>
<name>A0A318UNK4_9SPHI</name>
<evidence type="ECO:0000256" key="1">
    <source>
        <dbReference type="SAM" id="SignalP"/>
    </source>
</evidence>
<keyword evidence="1" id="KW-0732">Signal</keyword>
<proteinExistence type="predicted"/>
<accession>A0A318UNK4</accession>
<dbReference type="InterPro" id="IPR046732">
    <property type="entry name" value="DUF6624"/>
</dbReference>
<organism evidence="2 3">
    <name type="scientific">Pedobacter nutrimenti</name>
    <dbReference type="NCBI Taxonomy" id="1241337"/>
    <lineage>
        <taxon>Bacteria</taxon>
        <taxon>Pseudomonadati</taxon>
        <taxon>Bacteroidota</taxon>
        <taxon>Sphingobacteriia</taxon>
        <taxon>Sphingobacteriales</taxon>
        <taxon>Sphingobacteriaceae</taxon>
        <taxon>Pedobacter</taxon>
    </lineage>
</organism>
<protein>
    <recommendedName>
        <fullName evidence="4">DUF4142 domain-containing protein</fullName>
    </recommendedName>
</protein>
<dbReference type="AlphaFoldDB" id="A0A318UNK4"/>
<dbReference type="Proteomes" id="UP000248198">
    <property type="component" value="Unassembled WGS sequence"/>
</dbReference>
<sequence>MRKIFLTLSLFLISVWLCQAQDKIKNPKLQAYIDSLFMVDQKVQWDIVSAYNRHHNQDSLKLLMELKEQTFKRHTLLIKHIYKENGYPSTESIGQESVEHFFLLIQHSDADLDFQSEMLPVLKERSDLNLIKAQDYAFLYDRVHINKGEEQLYGTQVGYDKEGKAFSKRLKDPATVDERRKKLGMEKLQDYLTRTTALHKEMNKKN</sequence>
<reference evidence="2 3" key="1">
    <citation type="submission" date="2018-06" db="EMBL/GenBank/DDBJ databases">
        <title>Genomic Encyclopedia of Archaeal and Bacterial Type Strains, Phase II (KMG-II): from individual species to whole genera.</title>
        <authorList>
            <person name="Goeker M."/>
        </authorList>
    </citation>
    <scope>NUCLEOTIDE SEQUENCE [LARGE SCALE GENOMIC DNA]</scope>
    <source>
        <strain evidence="2 3">DSM 27372</strain>
    </source>
</reference>
<evidence type="ECO:0008006" key="4">
    <source>
        <dbReference type="Google" id="ProtNLM"/>
    </source>
</evidence>
<dbReference type="OrthoDB" id="1164858at2"/>